<comment type="cofactor">
    <cofactor evidence="1">
        <name>Mn(2+)</name>
        <dbReference type="ChEBI" id="CHEBI:29035"/>
    </cofactor>
</comment>
<dbReference type="SUPFAM" id="SSF55811">
    <property type="entry name" value="Nudix"/>
    <property type="match status" value="1"/>
</dbReference>
<keyword evidence="5" id="KW-0460">Magnesium</keyword>
<dbReference type="NCBIfam" id="NF007980">
    <property type="entry name" value="PRK10707.1"/>
    <property type="match status" value="1"/>
</dbReference>
<accession>A0A345YDR2</accession>
<evidence type="ECO:0000256" key="5">
    <source>
        <dbReference type="ARBA" id="ARBA00022842"/>
    </source>
</evidence>
<evidence type="ECO:0000313" key="8">
    <source>
        <dbReference type="EMBL" id="AXK42064.1"/>
    </source>
</evidence>
<dbReference type="Gene3D" id="3.90.79.10">
    <property type="entry name" value="Nucleoside Triphosphate Pyrophosphohydrolase"/>
    <property type="match status" value="1"/>
</dbReference>
<evidence type="ECO:0000256" key="6">
    <source>
        <dbReference type="ARBA" id="ARBA00023211"/>
    </source>
</evidence>
<keyword evidence="3" id="KW-0479">Metal-binding</keyword>
<dbReference type="PROSITE" id="PS00893">
    <property type="entry name" value="NUDIX_BOX"/>
    <property type="match status" value="1"/>
</dbReference>
<sequence length="200" mass="22873">MSAIFDRLTRLFEHGHSRDMTDLMSDSRFADAERTADAAVLIAVTEQPDPTVLLTQRPRTMRDHPGQVAFPGGKLDHGEDAVEAALREAWEELHIEPEQVRVIGTTDRYQTGTGFDITPVLATVPHDLPIRPDPREVESWFECPLDKLMDASQWGRNSVFWKGAMREYLEMDHEGYRIWGVTAAICWNLSRRVAWLEARE</sequence>
<reference evidence="9" key="1">
    <citation type="submission" date="2018-07" db="EMBL/GenBank/DDBJ databases">
        <title>Genome sequence of Erythrobacter strain YH-07, an antagonistic bacterium isolated from Yellow Sea.</title>
        <authorList>
            <person name="Tang T."/>
            <person name="Liu Q."/>
            <person name="Sun X."/>
        </authorList>
    </citation>
    <scope>NUCLEOTIDE SEQUENCE [LARGE SCALE GENOMIC DNA]</scope>
    <source>
        <strain evidence="9">YH-07</strain>
    </source>
</reference>
<keyword evidence="4" id="KW-0378">Hydrolase</keyword>
<dbReference type="GO" id="GO:0010945">
    <property type="term" value="F:coenzyme A diphosphatase activity"/>
    <property type="evidence" value="ECO:0007669"/>
    <property type="project" value="InterPro"/>
</dbReference>
<dbReference type="Pfam" id="PF00293">
    <property type="entry name" value="NUDIX"/>
    <property type="match status" value="1"/>
</dbReference>
<dbReference type="InterPro" id="IPR045121">
    <property type="entry name" value="CoAse"/>
</dbReference>
<proteinExistence type="predicted"/>
<organism evidence="8 9">
    <name type="scientific">Erythrobacter aureus</name>
    <dbReference type="NCBI Taxonomy" id="2182384"/>
    <lineage>
        <taxon>Bacteria</taxon>
        <taxon>Pseudomonadati</taxon>
        <taxon>Pseudomonadota</taxon>
        <taxon>Alphaproteobacteria</taxon>
        <taxon>Sphingomonadales</taxon>
        <taxon>Erythrobacteraceae</taxon>
        <taxon>Erythrobacter/Porphyrobacter group</taxon>
        <taxon>Erythrobacter</taxon>
    </lineage>
</organism>
<feature type="domain" description="Nudix hydrolase" evidence="7">
    <location>
        <begin position="33"/>
        <end position="171"/>
    </location>
</feature>
<evidence type="ECO:0000313" key="9">
    <source>
        <dbReference type="Proteomes" id="UP000254508"/>
    </source>
</evidence>
<dbReference type="EMBL" id="CP031357">
    <property type="protein sequence ID" value="AXK42064.1"/>
    <property type="molecule type" value="Genomic_DNA"/>
</dbReference>
<dbReference type="OrthoDB" id="9802805at2"/>
<name>A0A345YDR2_9SPHN</name>
<evidence type="ECO:0000256" key="3">
    <source>
        <dbReference type="ARBA" id="ARBA00022723"/>
    </source>
</evidence>
<dbReference type="InterPro" id="IPR000086">
    <property type="entry name" value="NUDIX_hydrolase_dom"/>
</dbReference>
<keyword evidence="9" id="KW-1185">Reference proteome</keyword>
<dbReference type="PANTHER" id="PTHR12992">
    <property type="entry name" value="NUDIX HYDROLASE"/>
    <property type="match status" value="1"/>
</dbReference>
<evidence type="ECO:0000256" key="2">
    <source>
        <dbReference type="ARBA" id="ARBA00001946"/>
    </source>
</evidence>
<keyword evidence="6" id="KW-0464">Manganese</keyword>
<evidence type="ECO:0000256" key="1">
    <source>
        <dbReference type="ARBA" id="ARBA00001936"/>
    </source>
</evidence>
<dbReference type="RefSeq" id="WP_115416249.1">
    <property type="nucleotide sequence ID" value="NZ_CP031357.1"/>
</dbReference>
<dbReference type="PANTHER" id="PTHR12992:SF11">
    <property type="entry name" value="MITOCHONDRIAL COENZYME A DIPHOSPHATASE NUDT8"/>
    <property type="match status" value="1"/>
</dbReference>
<dbReference type="InterPro" id="IPR015797">
    <property type="entry name" value="NUDIX_hydrolase-like_dom_sf"/>
</dbReference>
<gene>
    <name evidence="8" type="ORF">DVR09_06670</name>
</gene>
<dbReference type="KEGG" id="err:DVR09_06670"/>
<dbReference type="InterPro" id="IPR020084">
    <property type="entry name" value="NUDIX_hydrolase_CS"/>
</dbReference>
<dbReference type="AlphaFoldDB" id="A0A345YDR2"/>
<dbReference type="GO" id="GO:0046872">
    <property type="term" value="F:metal ion binding"/>
    <property type="evidence" value="ECO:0007669"/>
    <property type="project" value="UniProtKB-KW"/>
</dbReference>
<dbReference type="Proteomes" id="UP000254508">
    <property type="component" value="Chromosome"/>
</dbReference>
<dbReference type="PROSITE" id="PS51462">
    <property type="entry name" value="NUDIX"/>
    <property type="match status" value="1"/>
</dbReference>
<evidence type="ECO:0000256" key="4">
    <source>
        <dbReference type="ARBA" id="ARBA00022801"/>
    </source>
</evidence>
<protein>
    <submittedName>
        <fullName evidence="8">CoA pyrophosphatase</fullName>
    </submittedName>
</protein>
<comment type="cofactor">
    <cofactor evidence="2">
        <name>Mg(2+)</name>
        <dbReference type="ChEBI" id="CHEBI:18420"/>
    </cofactor>
</comment>
<dbReference type="CDD" id="cd03426">
    <property type="entry name" value="NUDIX_CoAse_Nudt7"/>
    <property type="match status" value="1"/>
</dbReference>
<evidence type="ECO:0000259" key="7">
    <source>
        <dbReference type="PROSITE" id="PS51462"/>
    </source>
</evidence>